<reference evidence="1" key="2">
    <citation type="journal article" date="2024" name="Plant">
        <title>Genomic evolution and insights into agronomic trait innovations of Sesamum species.</title>
        <authorList>
            <person name="Miao H."/>
            <person name="Wang L."/>
            <person name="Qu L."/>
            <person name="Liu H."/>
            <person name="Sun Y."/>
            <person name="Le M."/>
            <person name="Wang Q."/>
            <person name="Wei S."/>
            <person name="Zheng Y."/>
            <person name="Lin W."/>
            <person name="Duan Y."/>
            <person name="Cao H."/>
            <person name="Xiong S."/>
            <person name="Wang X."/>
            <person name="Wei L."/>
            <person name="Li C."/>
            <person name="Ma Q."/>
            <person name="Ju M."/>
            <person name="Zhao R."/>
            <person name="Li G."/>
            <person name="Mu C."/>
            <person name="Tian Q."/>
            <person name="Mei H."/>
            <person name="Zhang T."/>
            <person name="Gao T."/>
            <person name="Zhang H."/>
        </authorList>
    </citation>
    <scope>NUCLEOTIDE SEQUENCE</scope>
    <source>
        <strain evidence="1">G01</strain>
    </source>
</reference>
<protein>
    <submittedName>
        <fullName evidence="1">Uncharacterized protein</fullName>
    </submittedName>
</protein>
<dbReference type="AlphaFoldDB" id="A0AAW2KMF2"/>
<comment type="caution">
    <text evidence="1">The sequence shown here is derived from an EMBL/GenBank/DDBJ whole genome shotgun (WGS) entry which is preliminary data.</text>
</comment>
<reference evidence="1" key="1">
    <citation type="submission" date="2020-06" db="EMBL/GenBank/DDBJ databases">
        <authorList>
            <person name="Li T."/>
            <person name="Hu X."/>
            <person name="Zhang T."/>
            <person name="Song X."/>
            <person name="Zhang H."/>
            <person name="Dai N."/>
            <person name="Sheng W."/>
            <person name="Hou X."/>
            <person name="Wei L."/>
        </authorList>
    </citation>
    <scope>NUCLEOTIDE SEQUENCE</scope>
    <source>
        <strain evidence="1">G01</strain>
        <tissue evidence="1">Leaf</tissue>
    </source>
</reference>
<organism evidence="1">
    <name type="scientific">Sesamum angustifolium</name>
    <dbReference type="NCBI Taxonomy" id="2727405"/>
    <lineage>
        <taxon>Eukaryota</taxon>
        <taxon>Viridiplantae</taxon>
        <taxon>Streptophyta</taxon>
        <taxon>Embryophyta</taxon>
        <taxon>Tracheophyta</taxon>
        <taxon>Spermatophyta</taxon>
        <taxon>Magnoliopsida</taxon>
        <taxon>eudicotyledons</taxon>
        <taxon>Gunneridae</taxon>
        <taxon>Pentapetalae</taxon>
        <taxon>asterids</taxon>
        <taxon>lamiids</taxon>
        <taxon>Lamiales</taxon>
        <taxon>Pedaliaceae</taxon>
        <taxon>Sesamum</taxon>
    </lineage>
</organism>
<name>A0AAW2KMF2_9LAMI</name>
<gene>
    <name evidence="1" type="ORF">Sangu_3015200</name>
</gene>
<dbReference type="EMBL" id="JACGWK010000077">
    <property type="protein sequence ID" value="KAL0307683.1"/>
    <property type="molecule type" value="Genomic_DNA"/>
</dbReference>
<accession>A0AAW2KMF2</accession>
<evidence type="ECO:0000313" key="1">
    <source>
        <dbReference type="EMBL" id="KAL0307683.1"/>
    </source>
</evidence>
<proteinExistence type="predicted"/>
<sequence>MSVCGRHPLLILRATTAIPSSDDDSDTFSVLSFKTHEECGSVTAARSKNINIVPCVLGQDNSAPKDSIWGCPRFFMTTSPGNLLLICLN</sequence>